<evidence type="ECO:0000256" key="1">
    <source>
        <dbReference type="SAM" id="MobiDB-lite"/>
    </source>
</evidence>
<accession>A0A226X4A7</accession>
<dbReference type="Pfam" id="PF09374">
    <property type="entry name" value="PG_binding_3"/>
    <property type="match status" value="1"/>
</dbReference>
<evidence type="ECO:0000313" key="5">
    <source>
        <dbReference type="Proteomes" id="UP000214720"/>
    </source>
</evidence>
<evidence type="ECO:0000259" key="3">
    <source>
        <dbReference type="Pfam" id="PF09374"/>
    </source>
</evidence>
<dbReference type="InterPro" id="IPR023346">
    <property type="entry name" value="Lysozyme-like_dom_sf"/>
</dbReference>
<evidence type="ECO:0000259" key="2">
    <source>
        <dbReference type="Pfam" id="PF05838"/>
    </source>
</evidence>
<proteinExistence type="predicted"/>
<dbReference type="SUPFAM" id="SSF53955">
    <property type="entry name" value="Lysozyme-like"/>
    <property type="match status" value="1"/>
</dbReference>
<feature type="domain" description="TtsA-like Glycoside hydrolase family 108" evidence="2">
    <location>
        <begin position="564"/>
        <end position="651"/>
    </location>
</feature>
<gene>
    <name evidence="4" type="ORF">BSU04_13700</name>
</gene>
<dbReference type="AlphaFoldDB" id="A0A226X4A7"/>
<dbReference type="Gene3D" id="1.20.141.10">
    <property type="entry name" value="Chitosanase, subunit A, domain 1"/>
    <property type="match status" value="1"/>
</dbReference>
<dbReference type="Proteomes" id="UP000214720">
    <property type="component" value="Unassembled WGS sequence"/>
</dbReference>
<feature type="domain" description="Peptidoglycan binding" evidence="3">
    <location>
        <begin position="653"/>
        <end position="725"/>
    </location>
</feature>
<comment type="caution">
    <text evidence="4">The sequence shown here is derived from an EMBL/GenBank/DDBJ whole genome shotgun (WGS) entry which is preliminary data.</text>
</comment>
<protein>
    <submittedName>
        <fullName evidence="4">Secretion activator protein</fullName>
    </submittedName>
</protein>
<dbReference type="InterPro" id="IPR008565">
    <property type="entry name" value="TtsA-like_GH18_dom"/>
</dbReference>
<sequence length="733" mass="80497">MTDAGAGQTLDLDAGVRCIADGHVIAYRINQTYPVSEVSGAHSEATAPAPYSTGFALVRHAMEFPRGTTLTFYSLYMHLQAYEDYTNDSKRQKPAYWTTQFQVTEFAKDTPAASRTGQPAEAGQEGLRVRQKPPHGSPIGLLPQGASVSIGERQKGWGRISELHGSSLYAPVAGGFVEPSAAVGGWIFLGNENGGPLVQEVMPDTSFDRVIFPLSAVSKAVDSGPGVPIKAGELIGHLGRYDSLNQRTAGTRMVHIEVFCDDSIVSFITQGRAWVEEHGPHPKDWPALGLSAEPAILRIAPKTKLYPVHDKDGEGADAPLTDVIQVYALAELGRDKSKQFTEPQQDASLGRKVNWWHVENADALGNPIDGWVREYNHASGRVTREFGQKWIDFQCLADTHDPAHTIFATSQAWVDYASGADVPGAAGLDKLSPLMGEKVYRALFAKGDGSHAADDLCNAAASDAGHYPWLMQASSRLIVKHESEWANPEKWKQLIAELEKQTGPKPQHAEELKRIDRLTWWDEVKAGVAEFPGPEVFHIHPIGFVGNFASDCDCATKFKKISAIILRHEGGYVNRADDKGGATNHGIAWNTWQAYAQEDLGVEPTLDNLKNLTGEQAETIYLNRYWEPRGFCKFNDQRVALMVYDWTITSGGASKQIQNMLNKKYDANVGADGVVGAETVDALNQVENQESLLQEIADLRRQYYTNLTVRDSTQNVNLKGWLNRVDSCLQVEG</sequence>
<reference evidence="5" key="1">
    <citation type="submission" date="2017-01" db="EMBL/GenBank/DDBJ databases">
        <title>Genome Analysis of Deinococcus marmoris KOPRI26562.</title>
        <authorList>
            <person name="Kim J.H."/>
            <person name="Oh H.-M."/>
        </authorList>
    </citation>
    <scope>NUCLEOTIDE SEQUENCE [LARGE SCALE GENOMIC DNA]</scope>
    <source>
        <strain evidence="5">PAMC 26633</strain>
    </source>
</reference>
<dbReference type="Pfam" id="PF05838">
    <property type="entry name" value="Glyco_hydro_108"/>
    <property type="match status" value="1"/>
</dbReference>
<organism evidence="4 5">
    <name type="scientific">Caballeronia sordidicola</name>
    <name type="common">Burkholderia sordidicola</name>
    <dbReference type="NCBI Taxonomy" id="196367"/>
    <lineage>
        <taxon>Bacteria</taxon>
        <taxon>Pseudomonadati</taxon>
        <taxon>Pseudomonadota</taxon>
        <taxon>Betaproteobacteria</taxon>
        <taxon>Burkholderiales</taxon>
        <taxon>Burkholderiaceae</taxon>
        <taxon>Caballeronia</taxon>
    </lineage>
</organism>
<evidence type="ECO:0000313" key="4">
    <source>
        <dbReference type="EMBL" id="OXC78173.1"/>
    </source>
</evidence>
<dbReference type="InterPro" id="IPR018537">
    <property type="entry name" value="Peptidoglycan-bd_3"/>
</dbReference>
<dbReference type="EMBL" id="MTHB01000076">
    <property type="protein sequence ID" value="OXC78173.1"/>
    <property type="molecule type" value="Genomic_DNA"/>
</dbReference>
<feature type="region of interest" description="Disordered" evidence="1">
    <location>
        <begin position="109"/>
        <end position="144"/>
    </location>
</feature>
<name>A0A226X4A7_CABSO</name>